<dbReference type="Proteomes" id="UP000001819">
    <property type="component" value="Chromosome X"/>
</dbReference>
<protein>
    <submittedName>
        <fullName evidence="3">Uncharacterized protein</fullName>
    </submittedName>
</protein>
<accession>A0A6I8UCN4</accession>
<feature type="region of interest" description="Disordered" evidence="1">
    <location>
        <begin position="1"/>
        <end position="21"/>
    </location>
</feature>
<dbReference type="Bgee" id="FBgn0074667">
    <property type="expression patterns" value="Expressed in male reproductive system and 1 other cell type or tissue"/>
</dbReference>
<reference evidence="3" key="1">
    <citation type="submission" date="2025-08" db="UniProtKB">
        <authorList>
            <consortium name="RefSeq"/>
        </authorList>
    </citation>
    <scope>IDENTIFICATION</scope>
    <source>
        <strain evidence="3">MV-25-SWS-2005</strain>
        <tissue evidence="3">Whole body</tissue>
    </source>
</reference>
<evidence type="ECO:0000313" key="2">
    <source>
        <dbReference type="Proteomes" id="UP000001819"/>
    </source>
</evidence>
<keyword evidence="2" id="KW-1185">Reference proteome</keyword>
<evidence type="ECO:0000256" key="1">
    <source>
        <dbReference type="SAM" id="MobiDB-lite"/>
    </source>
</evidence>
<feature type="region of interest" description="Disordered" evidence="1">
    <location>
        <begin position="210"/>
        <end position="239"/>
    </location>
</feature>
<dbReference type="InParanoid" id="A0A6I8UCN4"/>
<proteinExistence type="predicted"/>
<dbReference type="RefSeq" id="XP_001353346.4">
    <property type="nucleotide sequence ID" value="XM_001353310.4"/>
</dbReference>
<dbReference type="KEGG" id="dpo:4813043"/>
<sequence>MKTTKIQSISSMQSQRSNSCSSGVSQVRDLIQELMGPRTVLIRKIAWTQMLPVTRDEYGGYSDDWWPDYTIYSQSHAITDMNGLLVYTQDALKGMPNDLELIYAKFQSTYKKSKLNTRVRRNRNRVINGLIKDIIIFVTNVGLQCRKMLDKRRAYYEQASLSKDTIDRVQLKIFDEQSFIQLQTSMRSLEGFLKDINSLFVTEAEAEFDAEAEAEQKKGLPQGSLPPPPPPQSKAKARR</sequence>
<dbReference type="AlphaFoldDB" id="A0A6I8UCN4"/>
<name>A0A6I8UCN4_DROPS</name>
<organism evidence="2 3">
    <name type="scientific">Drosophila pseudoobscura pseudoobscura</name>
    <name type="common">Fruit fly</name>
    <dbReference type="NCBI Taxonomy" id="46245"/>
    <lineage>
        <taxon>Eukaryota</taxon>
        <taxon>Metazoa</taxon>
        <taxon>Ecdysozoa</taxon>
        <taxon>Arthropoda</taxon>
        <taxon>Hexapoda</taxon>
        <taxon>Insecta</taxon>
        <taxon>Pterygota</taxon>
        <taxon>Neoptera</taxon>
        <taxon>Endopterygota</taxon>
        <taxon>Diptera</taxon>
        <taxon>Brachycera</taxon>
        <taxon>Muscomorpha</taxon>
        <taxon>Ephydroidea</taxon>
        <taxon>Drosophilidae</taxon>
        <taxon>Drosophila</taxon>
        <taxon>Sophophora</taxon>
    </lineage>
</organism>
<gene>
    <name evidence="3" type="primary">LOC4813043</name>
</gene>
<feature type="compositionally biased region" description="Low complexity" evidence="1">
    <location>
        <begin position="7"/>
        <end position="21"/>
    </location>
</feature>
<evidence type="ECO:0000313" key="3">
    <source>
        <dbReference type="RefSeq" id="XP_001353346.4"/>
    </source>
</evidence>